<comment type="cofactor">
    <cofactor evidence="1 6">
        <name>FAD</name>
        <dbReference type="ChEBI" id="CHEBI:57692"/>
    </cofactor>
</comment>
<dbReference type="InterPro" id="IPR029063">
    <property type="entry name" value="SAM-dependent_MTases_sf"/>
</dbReference>
<dbReference type="NCBIfam" id="TIGR01983">
    <property type="entry name" value="UbiG"/>
    <property type="match status" value="1"/>
</dbReference>
<dbReference type="Gene3D" id="3.40.50.150">
    <property type="entry name" value="Vaccinia Virus protein VP39"/>
    <property type="match status" value="1"/>
</dbReference>
<dbReference type="Pfam" id="PF00970">
    <property type="entry name" value="FAD_binding_6"/>
    <property type="match status" value="1"/>
</dbReference>
<dbReference type="GO" id="GO:0016491">
    <property type="term" value="F:oxidoreductase activity"/>
    <property type="evidence" value="ECO:0007669"/>
    <property type="project" value="UniProtKB-KW"/>
</dbReference>
<organism evidence="8 9">
    <name type="scientific">Wallemia hederae</name>
    <dbReference type="NCBI Taxonomy" id="1540922"/>
    <lineage>
        <taxon>Eukaryota</taxon>
        <taxon>Fungi</taxon>
        <taxon>Dikarya</taxon>
        <taxon>Basidiomycota</taxon>
        <taxon>Wallemiomycotina</taxon>
        <taxon>Wallemiomycetes</taxon>
        <taxon>Wallemiales</taxon>
        <taxon>Wallemiaceae</taxon>
        <taxon>Wallemia</taxon>
    </lineage>
</organism>
<dbReference type="SUPFAM" id="SSF53335">
    <property type="entry name" value="S-adenosyl-L-methionine-dependent methyltransferases"/>
    <property type="match status" value="1"/>
</dbReference>
<feature type="binding site" evidence="6">
    <location>
        <position position="318"/>
    </location>
    <ligand>
        <name>FAD</name>
        <dbReference type="ChEBI" id="CHEBI:57692"/>
    </ligand>
</feature>
<feature type="binding site" evidence="6">
    <location>
        <position position="386"/>
    </location>
    <ligand>
        <name>FAD</name>
        <dbReference type="ChEBI" id="CHEBI:57692"/>
    </ligand>
</feature>
<dbReference type="SUPFAM" id="SSF52343">
    <property type="entry name" value="Ferredoxin reductase-like, C-terminal NADP-linked domain"/>
    <property type="match status" value="1"/>
</dbReference>
<dbReference type="PANTHER" id="PTHR19370:SF184">
    <property type="entry name" value="NADH-CYTOCHROME B5 REDUCTASE-LIKE"/>
    <property type="match status" value="1"/>
</dbReference>
<evidence type="ECO:0000256" key="3">
    <source>
        <dbReference type="ARBA" id="ARBA00022630"/>
    </source>
</evidence>
<comment type="caution">
    <text evidence="8">The sequence shown here is derived from an EMBL/GenBank/DDBJ whole genome shotgun (WGS) entry which is preliminary data.</text>
</comment>
<dbReference type="GO" id="GO:0010420">
    <property type="term" value="F:polyprenyldihydroxybenzoate methyltransferase activity"/>
    <property type="evidence" value="ECO:0007669"/>
    <property type="project" value="InterPro"/>
</dbReference>
<sequence>MLRGVIRNTKLAVNARKFSTVNKDEVEFFSRLSKHWWDESGEFGLLHKMNPARLEFILRNINNARTEDAIRHKTSEVETLARLGAITTGIDVTEANIKMAELHAKQDTSFSEHNLQYKYVAAEELSKSSKQSFDLVCAMEVVEHVDKPADFLRTCSDLVKPGGHLFISTISRTPLSKFLTITMAQDVLGLVSQGTHNFEKYIKPAELVDFFQKEIGWLDEHDVTLDDTSLLSLVDSTPLLNRLKGQINGMVYLPWQDSLKDNLDPLQFSKFTVSSITDINFDTKLLKIALPPSKFPTQFNNVIHHVWLKQPFIQIERPFTPIKPLTNDTKEIELLVRCYQSSEIGNYIRNLRANDEIELRGPNLSFDLSLYNKPNLVFIVAGTAITPAIQAIQHYKKNKTDTKISLIYSYSNEDSAYLKNELLDLQNDFDNLKTHFIDTSAQGRLDLHKLKHSLGLKTSWFDIAHDKANSIQLEDANFIISGNENFIQDVAGRRGLFNQGELGGLLSRLDIRKDQVRKL</sequence>
<dbReference type="Gene3D" id="2.40.30.10">
    <property type="entry name" value="Translation factors"/>
    <property type="match status" value="1"/>
</dbReference>
<dbReference type="Proteomes" id="UP000310189">
    <property type="component" value="Unassembled WGS sequence"/>
</dbReference>
<dbReference type="InterPro" id="IPR013216">
    <property type="entry name" value="Methyltransf_11"/>
</dbReference>
<evidence type="ECO:0000259" key="7">
    <source>
        <dbReference type="PROSITE" id="PS51384"/>
    </source>
</evidence>
<dbReference type="Gene3D" id="3.40.50.80">
    <property type="entry name" value="Nucleotide-binding domain of ferredoxin-NADP reductase (FNR) module"/>
    <property type="match status" value="1"/>
</dbReference>
<dbReference type="CDD" id="cd02440">
    <property type="entry name" value="AdoMet_MTases"/>
    <property type="match status" value="1"/>
</dbReference>
<keyword evidence="4 6" id="KW-0274">FAD</keyword>
<dbReference type="InterPro" id="IPR039261">
    <property type="entry name" value="FNR_nucleotide-bd"/>
</dbReference>
<dbReference type="InterPro" id="IPR017927">
    <property type="entry name" value="FAD-bd_FR_type"/>
</dbReference>
<keyword evidence="5" id="KW-0560">Oxidoreductase</keyword>
<feature type="binding site" evidence="6">
    <location>
        <position position="335"/>
    </location>
    <ligand>
        <name>FAD</name>
        <dbReference type="ChEBI" id="CHEBI:57692"/>
    </ligand>
</feature>
<keyword evidence="9" id="KW-1185">Reference proteome</keyword>
<evidence type="ECO:0000256" key="6">
    <source>
        <dbReference type="PIRSR" id="PIRSR601834-1"/>
    </source>
</evidence>
<dbReference type="AlphaFoldDB" id="A0A4T0FES7"/>
<dbReference type="InterPro" id="IPR010233">
    <property type="entry name" value="UbiG_MeTrfase"/>
</dbReference>
<dbReference type="Pfam" id="PF08241">
    <property type="entry name" value="Methyltransf_11"/>
    <property type="match status" value="1"/>
</dbReference>
<dbReference type="SUPFAM" id="SSF63380">
    <property type="entry name" value="Riboflavin synthase domain-like"/>
    <property type="match status" value="1"/>
</dbReference>
<feature type="domain" description="FAD-binding FR-type" evidence="7">
    <location>
        <begin position="266"/>
        <end position="369"/>
    </location>
</feature>
<reference evidence="8 9" key="1">
    <citation type="submission" date="2019-03" db="EMBL/GenBank/DDBJ databases">
        <title>Sequencing 23 genomes of Wallemia ichthyophaga.</title>
        <authorList>
            <person name="Gostincar C."/>
        </authorList>
    </citation>
    <scope>NUCLEOTIDE SEQUENCE [LARGE SCALE GENOMIC DNA]</scope>
    <source>
        <strain evidence="8 9">EXF-5753</strain>
    </source>
</reference>
<gene>
    <name evidence="8" type="ORF">E3P99_03597</name>
</gene>
<dbReference type="InterPro" id="IPR001433">
    <property type="entry name" value="OxRdtase_FAD/NAD-bd"/>
</dbReference>
<evidence type="ECO:0000313" key="8">
    <source>
        <dbReference type="EMBL" id="TIA86681.1"/>
    </source>
</evidence>
<evidence type="ECO:0000256" key="5">
    <source>
        <dbReference type="ARBA" id="ARBA00023002"/>
    </source>
</evidence>
<name>A0A4T0FES7_9BASI</name>
<dbReference type="GO" id="GO:0061542">
    <property type="term" value="F:3-demethylubiquinol 3-O-methyltransferase activity"/>
    <property type="evidence" value="ECO:0007669"/>
    <property type="project" value="InterPro"/>
</dbReference>
<evidence type="ECO:0000313" key="9">
    <source>
        <dbReference type="Proteomes" id="UP000310189"/>
    </source>
</evidence>
<feature type="binding site" evidence="6">
    <location>
        <position position="344"/>
    </location>
    <ligand>
        <name>FAD</name>
        <dbReference type="ChEBI" id="CHEBI:57692"/>
    </ligand>
</feature>
<dbReference type="PROSITE" id="PS51384">
    <property type="entry name" value="FAD_FR"/>
    <property type="match status" value="1"/>
</dbReference>
<dbReference type="InterPro" id="IPR001834">
    <property type="entry name" value="CBR-like"/>
</dbReference>
<accession>A0A4T0FES7</accession>
<feature type="binding site" evidence="6">
    <location>
        <position position="317"/>
    </location>
    <ligand>
        <name>FAD</name>
        <dbReference type="ChEBI" id="CHEBI:57692"/>
    </ligand>
</feature>
<dbReference type="InterPro" id="IPR008333">
    <property type="entry name" value="Cbr1-like_FAD-bd_dom"/>
</dbReference>
<dbReference type="Pfam" id="PF00175">
    <property type="entry name" value="NAD_binding_1"/>
    <property type="match status" value="1"/>
</dbReference>
<keyword evidence="3 6" id="KW-0285">Flavoprotein</keyword>
<evidence type="ECO:0000256" key="1">
    <source>
        <dbReference type="ARBA" id="ARBA00001974"/>
    </source>
</evidence>
<proteinExistence type="inferred from homology"/>
<evidence type="ECO:0000256" key="2">
    <source>
        <dbReference type="ARBA" id="ARBA00006105"/>
    </source>
</evidence>
<dbReference type="CDD" id="cd06183">
    <property type="entry name" value="cyt_b5_reduct_like"/>
    <property type="match status" value="1"/>
</dbReference>
<comment type="similarity">
    <text evidence="2">Belongs to the flavoprotein pyridine nucleotide cytochrome reductase family.</text>
</comment>
<dbReference type="EMBL" id="SPNW01000076">
    <property type="protein sequence ID" value="TIA86681.1"/>
    <property type="molecule type" value="Genomic_DNA"/>
</dbReference>
<dbReference type="InterPro" id="IPR017938">
    <property type="entry name" value="Riboflavin_synthase-like_b-brl"/>
</dbReference>
<evidence type="ECO:0000256" key="4">
    <source>
        <dbReference type="ARBA" id="ARBA00022827"/>
    </source>
</evidence>
<protein>
    <recommendedName>
        <fullName evidence="7">FAD-binding FR-type domain-containing protein</fullName>
    </recommendedName>
</protein>
<dbReference type="PANTHER" id="PTHR19370">
    <property type="entry name" value="NADH-CYTOCHROME B5 REDUCTASE"/>
    <property type="match status" value="1"/>
</dbReference>
<dbReference type="OrthoDB" id="3265906at2759"/>